<dbReference type="GO" id="GO:0004364">
    <property type="term" value="F:glutathione transferase activity"/>
    <property type="evidence" value="ECO:0007669"/>
    <property type="project" value="TreeGrafter"/>
</dbReference>
<dbReference type="CDD" id="cd00570">
    <property type="entry name" value="GST_N_family"/>
    <property type="match status" value="1"/>
</dbReference>
<dbReference type="AlphaFoldDB" id="A0A8J7PIF6"/>
<comment type="subunit">
    <text evidence="1">Homodimer.</text>
</comment>
<dbReference type="InterPro" id="IPR040079">
    <property type="entry name" value="Glutathione_S-Trfase"/>
</dbReference>
<evidence type="ECO:0000259" key="3">
    <source>
        <dbReference type="PROSITE" id="PS50405"/>
    </source>
</evidence>
<name>A0A8J7PIF6_9PROT</name>
<evidence type="ECO:0000256" key="1">
    <source>
        <dbReference type="ARBA" id="ARBA00011738"/>
    </source>
</evidence>
<dbReference type="EMBL" id="JAFKGL010000012">
    <property type="protein sequence ID" value="MBN9412715.1"/>
    <property type="molecule type" value="Genomic_DNA"/>
</dbReference>
<dbReference type="SUPFAM" id="SSF47616">
    <property type="entry name" value="GST C-terminal domain-like"/>
    <property type="match status" value="1"/>
</dbReference>
<reference evidence="4" key="1">
    <citation type="submission" date="2021-02" db="EMBL/GenBank/DDBJ databases">
        <title>Thiocyanate and organic carbon inputs drive convergent selection for specific autotrophic Afipia and Thiobacillus strains within complex microbiomes.</title>
        <authorList>
            <person name="Huddy R.J."/>
            <person name="Sachdeva R."/>
            <person name="Kadzinga F."/>
            <person name="Kantor R.S."/>
            <person name="Harrison S.T.L."/>
            <person name="Banfield J.F."/>
        </authorList>
    </citation>
    <scope>NUCLEOTIDE SEQUENCE</scope>
    <source>
        <strain evidence="4">SCN18_10_11_15_R4_P_38_20</strain>
    </source>
</reference>
<dbReference type="Pfam" id="PF13417">
    <property type="entry name" value="GST_N_3"/>
    <property type="match status" value="1"/>
</dbReference>
<dbReference type="PROSITE" id="PS50405">
    <property type="entry name" value="GST_CTER"/>
    <property type="match status" value="1"/>
</dbReference>
<dbReference type="InterPro" id="IPR004046">
    <property type="entry name" value="GST_C"/>
</dbReference>
<dbReference type="InterPro" id="IPR004045">
    <property type="entry name" value="Glutathione_S-Trfase_N"/>
</dbReference>
<feature type="domain" description="GST C-terminal" evidence="3">
    <location>
        <begin position="84"/>
        <end position="222"/>
    </location>
</feature>
<dbReference type="InterPro" id="IPR010987">
    <property type="entry name" value="Glutathione-S-Trfase_C-like"/>
</dbReference>
<comment type="caution">
    <text evidence="4">The sequence shown here is derived from an EMBL/GenBank/DDBJ whole genome shotgun (WGS) entry which is preliminary data.</text>
</comment>
<dbReference type="InterPro" id="IPR036249">
    <property type="entry name" value="Thioredoxin-like_sf"/>
</dbReference>
<feature type="domain" description="GST N-terminal" evidence="2">
    <location>
        <begin position="1"/>
        <end position="79"/>
    </location>
</feature>
<evidence type="ECO:0000313" key="5">
    <source>
        <dbReference type="Proteomes" id="UP000664414"/>
    </source>
</evidence>
<sequence>MRTLFHVPLCPFSRKVRLTLAEKKLDVNLEPELIWKKREEFLEVNPAGKVPVLIDLNQKILCDSNSICEYLDEAYPEPSLLGRELFQRAETRRLIAWFDDKFNQEVTRTIVYEKTLKRFFEQMGPDSNALRAGKAAIEFHLDYISWLVDRRNWLAGDGLSLADLAAAAHLSCVDFLGHVPWDKFPDAKEWYSRLKCRPSFRPLLTDKMPGVSVASHYADLDF</sequence>
<dbReference type="Proteomes" id="UP000664414">
    <property type="component" value="Unassembled WGS sequence"/>
</dbReference>
<evidence type="ECO:0000313" key="4">
    <source>
        <dbReference type="EMBL" id="MBN9412715.1"/>
    </source>
</evidence>
<dbReference type="SFLD" id="SFLDS00019">
    <property type="entry name" value="Glutathione_Transferase_(cytos"/>
    <property type="match status" value="1"/>
</dbReference>
<dbReference type="Pfam" id="PF00043">
    <property type="entry name" value="GST_C"/>
    <property type="match status" value="1"/>
</dbReference>
<dbReference type="GO" id="GO:0006749">
    <property type="term" value="P:glutathione metabolic process"/>
    <property type="evidence" value="ECO:0007669"/>
    <property type="project" value="TreeGrafter"/>
</dbReference>
<dbReference type="SUPFAM" id="SSF52833">
    <property type="entry name" value="Thioredoxin-like"/>
    <property type="match status" value="1"/>
</dbReference>
<accession>A0A8J7PIF6</accession>
<proteinExistence type="predicted"/>
<dbReference type="Gene3D" id="1.20.1050.10">
    <property type="match status" value="1"/>
</dbReference>
<dbReference type="SFLD" id="SFLDG00358">
    <property type="entry name" value="Main_(cytGST)"/>
    <property type="match status" value="1"/>
</dbReference>
<dbReference type="InterPro" id="IPR036282">
    <property type="entry name" value="Glutathione-S-Trfase_C_sf"/>
</dbReference>
<protein>
    <submittedName>
        <fullName evidence="4">Glutathione S-transferase family protein</fullName>
    </submittedName>
</protein>
<dbReference type="Gene3D" id="3.40.30.10">
    <property type="entry name" value="Glutaredoxin"/>
    <property type="match status" value="1"/>
</dbReference>
<dbReference type="PANTHER" id="PTHR43969">
    <property type="entry name" value="GLUTATHIONE S TRANSFERASE D10, ISOFORM A-RELATED"/>
    <property type="match status" value="1"/>
</dbReference>
<evidence type="ECO:0000259" key="2">
    <source>
        <dbReference type="PROSITE" id="PS50404"/>
    </source>
</evidence>
<gene>
    <name evidence="4" type="ORF">J0H12_02155</name>
</gene>
<dbReference type="PANTHER" id="PTHR43969:SF9">
    <property type="entry name" value="GLUTATHIONE S TRANSFERASE D10, ISOFORM A-RELATED"/>
    <property type="match status" value="1"/>
</dbReference>
<dbReference type="PROSITE" id="PS50404">
    <property type="entry name" value="GST_NTER"/>
    <property type="match status" value="1"/>
</dbReference>
<organism evidence="4 5">
    <name type="scientific">Candidatus Paracaedimonas acanthamoebae</name>
    <dbReference type="NCBI Taxonomy" id="244581"/>
    <lineage>
        <taxon>Bacteria</taxon>
        <taxon>Pseudomonadati</taxon>
        <taxon>Pseudomonadota</taxon>
        <taxon>Alphaproteobacteria</taxon>
        <taxon>Holosporales</taxon>
        <taxon>Caedimonadaceae</taxon>
        <taxon>Candidatus Paracaedimonas</taxon>
    </lineage>
</organism>